<comment type="caution">
    <text evidence="1">The sequence shown here is derived from an EMBL/GenBank/DDBJ whole genome shotgun (WGS) entry which is preliminary data.</text>
</comment>
<organism evidence="1">
    <name type="scientific">marine sediment metagenome</name>
    <dbReference type="NCBI Taxonomy" id="412755"/>
    <lineage>
        <taxon>unclassified sequences</taxon>
        <taxon>metagenomes</taxon>
        <taxon>ecological metagenomes</taxon>
    </lineage>
</organism>
<reference evidence="1" key="1">
    <citation type="journal article" date="2015" name="Nature">
        <title>Complex archaea that bridge the gap between prokaryotes and eukaryotes.</title>
        <authorList>
            <person name="Spang A."/>
            <person name="Saw J.H."/>
            <person name="Jorgensen S.L."/>
            <person name="Zaremba-Niedzwiedzka K."/>
            <person name="Martijn J."/>
            <person name="Lind A.E."/>
            <person name="van Eijk R."/>
            <person name="Schleper C."/>
            <person name="Guy L."/>
            <person name="Ettema T.J."/>
        </authorList>
    </citation>
    <scope>NUCLEOTIDE SEQUENCE</scope>
</reference>
<protein>
    <submittedName>
        <fullName evidence="1">Uncharacterized protein</fullName>
    </submittedName>
</protein>
<sequence length="46" mass="5349">MTRSYLRYPLEGEEPGYDAKDVLAYCDEAHTVIDLTPEEARERESE</sequence>
<evidence type="ECO:0000313" key="1">
    <source>
        <dbReference type="EMBL" id="KKM80557.1"/>
    </source>
</evidence>
<dbReference type="AlphaFoldDB" id="A0A0F9NGL0"/>
<accession>A0A0F9NGL0</accession>
<proteinExistence type="predicted"/>
<dbReference type="EMBL" id="LAZR01008160">
    <property type="protein sequence ID" value="KKM80557.1"/>
    <property type="molecule type" value="Genomic_DNA"/>
</dbReference>
<name>A0A0F9NGL0_9ZZZZ</name>
<gene>
    <name evidence="1" type="ORF">LCGC14_1338640</name>
</gene>